<gene>
    <name evidence="1" type="ORF">H4R20_000346</name>
</gene>
<keyword evidence="2" id="KW-1185">Reference proteome</keyword>
<evidence type="ECO:0000313" key="2">
    <source>
        <dbReference type="Proteomes" id="UP001140094"/>
    </source>
</evidence>
<accession>A0A9W8LX15</accession>
<proteinExistence type="predicted"/>
<dbReference type="AlphaFoldDB" id="A0A9W8LX15"/>
<comment type="caution">
    <text evidence="1">The sequence shown here is derived from an EMBL/GenBank/DDBJ whole genome shotgun (WGS) entry which is preliminary data.</text>
</comment>
<reference evidence="1" key="1">
    <citation type="submission" date="2022-07" db="EMBL/GenBank/DDBJ databases">
        <title>Phylogenomic reconstructions and comparative analyses of Kickxellomycotina fungi.</title>
        <authorList>
            <person name="Reynolds N.K."/>
            <person name="Stajich J.E."/>
            <person name="Barry K."/>
            <person name="Grigoriev I.V."/>
            <person name="Crous P."/>
            <person name="Smith M.E."/>
        </authorList>
    </citation>
    <scope>NUCLEOTIDE SEQUENCE</scope>
    <source>
        <strain evidence="1">NRRL 1565</strain>
    </source>
</reference>
<evidence type="ECO:0000313" key="1">
    <source>
        <dbReference type="EMBL" id="KAJ2809167.1"/>
    </source>
</evidence>
<sequence>MAQMLKSAKVLVLDTIRFPVVTTQSGNGEMQVFAPLFADENTDMDHIDDILEKSLALSTNKPGTENKEHM</sequence>
<dbReference type="Proteomes" id="UP001140094">
    <property type="component" value="Unassembled WGS sequence"/>
</dbReference>
<name>A0A9W8LX15_9FUNG</name>
<dbReference type="EMBL" id="JANBUO010000009">
    <property type="protein sequence ID" value="KAJ2809167.1"/>
    <property type="molecule type" value="Genomic_DNA"/>
</dbReference>
<dbReference type="OrthoDB" id="10002170at2759"/>
<organism evidence="1 2">
    <name type="scientific">Coemansia guatemalensis</name>
    <dbReference type="NCBI Taxonomy" id="2761395"/>
    <lineage>
        <taxon>Eukaryota</taxon>
        <taxon>Fungi</taxon>
        <taxon>Fungi incertae sedis</taxon>
        <taxon>Zoopagomycota</taxon>
        <taxon>Kickxellomycotina</taxon>
        <taxon>Kickxellomycetes</taxon>
        <taxon>Kickxellales</taxon>
        <taxon>Kickxellaceae</taxon>
        <taxon>Coemansia</taxon>
    </lineage>
</organism>
<protein>
    <submittedName>
        <fullName evidence="1">Uncharacterized protein</fullName>
    </submittedName>
</protein>